<protein>
    <submittedName>
        <fullName evidence="1">Uncharacterized protein</fullName>
    </submittedName>
</protein>
<accession>A0A3D8YFU7</accession>
<proteinExistence type="predicted"/>
<dbReference type="EMBL" id="QNUL01000002">
    <property type="protein sequence ID" value="REA63545.1"/>
    <property type="molecule type" value="Genomic_DNA"/>
</dbReference>
<name>A0A3D8YFU7_9BACT</name>
<gene>
    <name evidence="1" type="ORF">DSL64_03625</name>
</gene>
<dbReference type="AlphaFoldDB" id="A0A3D8YFU7"/>
<evidence type="ECO:0000313" key="1">
    <source>
        <dbReference type="EMBL" id="REA63545.1"/>
    </source>
</evidence>
<keyword evidence="2" id="KW-1185">Reference proteome</keyword>
<evidence type="ECO:0000313" key="2">
    <source>
        <dbReference type="Proteomes" id="UP000256373"/>
    </source>
</evidence>
<organism evidence="1 2">
    <name type="scientific">Dyadobacter luteus</name>
    <dbReference type="NCBI Taxonomy" id="2259619"/>
    <lineage>
        <taxon>Bacteria</taxon>
        <taxon>Pseudomonadati</taxon>
        <taxon>Bacteroidota</taxon>
        <taxon>Cytophagia</taxon>
        <taxon>Cytophagales</taxon>
        <taxon>Spirosomataceae</taxon>
        <taxon>Dyadobacter</taxon>
    </lineage>
</organism>
<sequence>MLNQFRIRYNNRKAIQCRRHPGIAVADRLVIRFAGKPRNDIDRRIRKYTNGYIDMNIHRPSLIGVASAFLWRCNSDEIIPAAEELFPVEYTFVNASANQLHTVNLTAQTHFPKEQTTNIR</sequence>
<dbReference type="RefSeq" id="WP_115829293.1">
    <property type="nucleotide sequence ID" value="NZ_QNUL01000002.1"/>
</dbReference>
<comment type="caution">
    <text evidence="1">The sequence shown here is derived from an EMBL/GenBank/DDBJ whole genome shotgun (WGS) entry which is preliminary data.</text>
</comment>
<reference evidence="1 2" key="1">
    <citation type="submission" date="2018-07" db="EMBL/GenBank/DDBJ databases">
        <title>Dyadobacter roseus sp. nov., isolated from rose rhizosphere soil.</title>
        <authorList>
            <person name="Chen L."/>
        </authorList>
    </citation>
    <scope>NUCLEOTIDE SEQUENCE [LARGE SCALE GENOMIC DNA]</scope>
    <source>
        <strain evidence="1 2">RS19</strain>
    </source>
</reference>
<dbReference type="Proteomes" id="UP000256373">
    <property type="component" value="Unassembled WGS sequence"/>
</dbReference>